<evidence type="ECO:0000259" key="3">
    <source>
        <dbReference type="PROSITE" id="PS50836"/>
    </source>
</evidence>
<protein>
    <submittedName>
        <fullName evidence="6">Protein Skeletor, isoforms B/C</fullName>
    </submittedName>
</protein>
<dbReference type="Proteomes" id="UP000694843">
    <property type="component" value="Unplaced"/>
</dbReference>
<feature type="domain" description="DOMON" evidence="3">
    <location>
        <begin position="279"/>
        <end position="412"/>
    </location>
</feature>
<feature type="domain" description="DM13" evidence="4">
    <location>
        <begin position="29"/>
        <end position="136"/>
    </location>
</feature>
<feature type="chain" id="PRO_5034662903" evidence="2">
    <location>
        <begin position="21"/>
        <end position="680"/>
    </location>
</feature>
<dbReference type="Pfam" id="PF03351">
    <property type="entry name" value="DOMON"/>
    <property type="match status" value="1"/>
</dbReference>
<dbReference type="RefSeq" id="XP_018027895.1">
    <property type="nucleotide sequence ID" value="XM_018172406.2"/>
</dbReference>
<accession>A0A8B7PPH2</accession>
<keyword evidence="5" id="KW-1185">Reference proteome</keyword>
<sequence length="680" mass="76082">MGLRHVITCIVFSLLGGVIGQGDEETYLGKFLGEFNSYHHQVGGEVYAVNQHSFHIRKFMYDGNGKDTFFWAGSRPRPGPQGFIVPNEIGRTNVLRQYHNEDITITLPDAKTIRDIRWLSVYDLTRHEPFGDLYIPEGFEPPQRLRLNRLTGKTGHVNSEPVVILDSKTIKIDNFEYDGSGEEAYFWVGVGPQPHSKGNKIPDELGYLTPLGRYHRANIVLTLPGDLSVQTVNWLAVYDVKRNDVLGSVILHDDLNVPPSLVHITPHTSAMPQCEQLHRDLQISWSVFGDQVTVEVAARMELEEYVAFGMSGNPDRPEMVGGDAVLLHRDDFLGYANDINITSYFPCTELLNQKKGVCLDDEVGGIQDYQLMTSSRDDGVSVFTYRRRLQTADDGDIPYEAKGPNMIIWAIGRLDAARRPTMHRAWSKVAQPLDLGRVPSRNCFSFTHDLNKKITAWEAVKLTDASTVEFTARLGPDGGPRGYAAITGQPALTGKGWYINGFLAPELYLRRNTEYTFKVEGGASPHDPATYHPLIITDEPHGGFSQLSEAQKSQVRVLAGVDYTQRGDIRPMRGGRLCEWKHPSNLDRRRDADVPTFPEYRNELNLQCESEGGPRDLKIMPNKSWPATVYYNSWTGKNMGWKIHILNEQSDIVALPLRSGAATTYASAVLLVISGALALI</sequence>
<dbReference type="SMART" id="SM00686">
    <property type="entry name" value="DM13"/>
    <property type="match status" value="2"/>
</dbReference>
<dbReference type="InterPro" id="IPR005018">
    <property type="entry name" value="DOMON_domain"/>
</dbReference>
<dbReference type="OMA" id="SFTHANM"/>
<proteinExistence type="predicted"/>
<feature type="domain" description="DM13" evidence="4">
    <location>
        <begin position="143"/>
        <end position="252"/>
    </location>
</feature>
<evidence type="ECO:0000256" key="1">
    <source>
        <dbReference type="ARBA" id="ARBA00022737"/>
    </source>
</evidence>
<dbReference type="PANTHER" id="PTHR24036:SF16">
    <property type="entry name" value="KNICKKOPF"/>
    <property type="match status" value="1"/>
</dbReference>
<evidence type="ECO:0000259" key="4">
    <source>
        <dbReference type="PROSITE" id="PS51549"/>
    </source>
</evidence>
<gene>
    <name evidence="6" type="primary">LOC108683120</name>
</gene>
<keyword evidence="2" id="KW-0732">Signal</keyword>
<evidence type="ECO:0000313" key="5">
    <source>
        <dbReference type="Proteomes" id="UP000694843"/>
    </source>
</evidence>
<dbReference type="AlphaFoldDB" id="A0A8B7PPH2"/>
<dbReference type="PROSITE" id="PS50836">
    <property type="entry name" value="DOMON"/>
    <property type="match status" value="1"/>
</dbReference>
<dbReference type="KEGG" id="hazt:108683120"/>
<dbReference type="InterPro" id="IPR052126">
    <property type="entry name" value="Spindle_Org/Thrombomodulin"/>
</dbReference>
<dbReference type="PROSITE" id="PS51549">
    <property type="entry name" value="DM13"/>
    <property type="match status" value="2"/>
</dbReference>
<dbReference type="InterPro" id="IPR019545">
    <property type="entry name" value="DM13_domain"/>
</dbReference>
<dbReference type="InterPro" id="IPR045266">
    <property type="entry name" value="DOH_DOMON"/>
</dbReference>
<dbReference type="GeneID" id="108683120"/>
<dbReference type="Pfam" id="PF10517">
    <property type="entry name" value="DM13"/>
    <property type="match status" value="2"/>
</dbReference>
<reference evidence="6" key="1">
    <citation type="submission" date="2025-08" db="UniProtKB">
        <authorList>
            <consortium name="RefSeq"/>
        </authorList>
    </citation>
    <scope>IDENTIFICATION</scope>
    <source>
        <tissue evidence="6">Whole organism</tissue>
    </source>
</reference>
<dbReference type="CDD" id="cd09631">
    <property type="entry name" value="DOMON_DOH"/>
    <property type="match status" value="1"/>
</dbReference>
<dbReference type="OrthoDB" id="2448405at2759"/>
<organism evidence="5 6">
    <name type="scientific">Hyalella azteca</name>
    <name type="common">Amphipod</name>
    <dbReference type="NCBI Taxonomy" id="294128"/>
    <lineage>
        <taxon>Eukaryota</taxon>
        <taxon>Metazoa</taxon>
        <taxon>Ecdysozoa</taxon>
        <taxon>Arthropoda</taxon>
        <taxon>Crustacea</taxon>
        <taxon>Multicrustacea</taxon>
        <taxon>Malacostraca</taxon>
        <taxon>Eumalacostraca</taxon>
        <taxon>Peracarida</taxon>
        <taxon>Amphipoda</taxon>
        <taxon>Senticaudata</taxon>
        <taxon>Talitrida</taxon>
        <taxon>Talitroidea</taxon>
        <taxon>Hyalellidae</taxon>
        <taxon>Hyalella</taxon>
    </lineage>
</organism>
<feature type="signal peptide" evidence="2">
    <location>
        <begin position="1"/>
        <end position="20"/>
    </location>
</feature>
<evidence type="ECO:0000313" key="6">
    <source>
        <dbReference type="RefSeq" id="XP_018027895.1"/>
    </source>
</evidence>
<dbReference type="PANTHER" id="PTHR24036">
    <property type="entry name" value="SKELETOR-RELATED"/>
    <property type="match status" value="1"/>
</dbReference>
<name>A0A8B7PPH2_HYAAZ</name>
<keyword evidence="1" id="KW-0677">Repeat</keyword>
<dbReference type="SMART" id="SM00664">
    <property type="entry name" value="DoH"/>
    <property type="match status" value="1"/>
</dbReference>
<evidence type="ECO:0000256" key="2">
    <source>
        <dbReference type="SAM" id="SignalP"/>
    </source>
</evidence>